<evidence type="ECO:0000313" key="2">
    <source>
        <dbReference type="Proteomes" id="UP001159363"/>
    </source>
</evidence>
<sequence length="121" mass="13886">MLYKSLKRILRYIKYVGTESYLQGYVDADWAGCIEDRKFTSGYVFKIFGCVITWCSKKQSCVSLCSTDAEYISLSIAVSEECWLSNIVCDLCVTNHQVIMFEDNQSVIKLVYNNENNTNTN</sequence>
<dbReference type="EMBL" id="JARBHB010000005">
    <property type="protein sequence ID" value="KAJ8883699.1"/>
    <property type="molecule type" value="Genomic_DNA"/>
</dbReference>
<reference evidence="1 2" key="1">
    <citation type="submission" date="2023-02" db="EMBL/GenBank/DDBJ databases">
        <title>LHISI_Scaffold_Assembly.</title>
        <authorList>
            <person name="Stuart O.P."/>
            <person name="Cleave R."/>
            <person name="Magrath M.J.L."/>
            <person name="Mikheyev A.S."/>
        </authorList>
    </citation>
    <scope>NUCLEOTIDE SEQUENCE [LARGE SCALE GENOMIC DNA]</scope>
    <source>
        <strain evidence="1">Daus_M_001</strain>
        <tissue evidence="1">Leg muscle</tissue>
    </source>
</reference>
<dbReference type="PANTHER" id="PTHR11439:SF483">
    <property type="entry name" value="PEPTIDE SYNTHASE GLIP-LIKE, PUTATIVE (AFU_ORTHOLOGUE AFUA_3G12920)-RELATED"/>
    <property type="match status" value="1"/>
</dbReference>
<comment type="caution">
    <text evidence="1">The sequence shown here is derived from an EMBL/GenBank/DDBJ whole genome shotgun (WGS) entry which is preliminary data.</text>
</comment>
<gene>
    <name evidence="1" type="ORF">PR048_015553</name>
</gene>
<accession>A0ABQ9HHC1</accession>
<proteinExistence type="predicted"/>
<keyword evidence="2" id="KW-1185">Reference proteome</keyword>
<evidence type="ECO:0000313" key="1">
    <source>
        <dbReference type="EMBL" id="KAJ8883699.1"/>
    </source>
</evidence>
<organism evidence="1 2">
    <name type="scientific">Dryococelus australis</name>
    <dbReference type="NCBI Taxonomy" id="614101"/>
    <lineage>
        <taxon>Eukaryota</taxon>
        <taxon>Metazoa</taxon>
        <taxon>Ecdysozoa</taxon>
        <taxon>Arthropoda</taxon>
        <taxon>Hexapoda</taxon>
        <taxon>Insecta</taxon>
        <taxon>Pterygota</taxon>
        <taxon>Neoptera</taxon>
        <taxon>Polyneoptera</taxon>
        <taxon>Phasmatodea</taxon>
        <taxon>Verophasmatodea</taxon>
        <taxon>Anareolatae</taxon>
        <taxon>Phasmatidae</taxon>
        <taxon>Eurycanthinae</taxon>
        <taxon>Dryococelus</taxon>
    </lineage>
</organism>
<dbReference type="PANTHER" id="PTHR11439">
    <property type="entry name" value="GAG-POL-RELATED RETROTRANSPOSON"/>
    <property type="match status" value="1"/>
</dbReference>
<dbReference type="CDD" id="cd09272">
    <property type="entry name" value="RNase_HI_RT_Ty1"/>
    <property type="match status" value="1"/>
</dbReference>
<protein>
    <recommendedName>
        <fullName evidence="3">Mitochondrial protein</fullName>
    </recommendedName>
</protein>
<evidence type="ECO:0008006" key="3">
    <source>
        <dbReference type="Google" id="ProtNLM"/>
    </source>
</evidence>
<name>A0ABQ9HHC1_9NEOP</name>
<dbReference type="Proteomes" id="UP001159363">
    <property type="component" value="Chromosome 4"/>
</dbReference>